<evidence type="ECO:0000259" key="13">
    <source>
        <dbReference type="PROSITE" id="PS50290"/>
    </source>
</evidence>
<evidence type="ECO:0000259" key="15">
    <source>
        <dbReference type="PROSITE" id="PS51546"/>
    </source>
</evidence>
<dbReference type="GO" id="GO:0005886">
    <property type="term" value="C:plasma membrane"/>
    <property type="evidence" value="ECO:0007669"/>
    <property type="project" value="TreeGrafter"/>
</dbReference>
<organism evidence="17">
    <name type="scientific">Menopon gallinae</name>
    <name type="common">poultry shaft louse</name>
    <dbReference type="NCBI Taxonomy" id="328185"/>
    <lineage>
        <taxon>Eukaryota</taxon>
        <taxon>Metazoa</taxon>
        <taxon>Ecdysozoa</taxon>
        <taxon>Arthropoda</taxon>
        <taxon>Hexapoda</taxon>
        <taxon>Insecta</taxon>
        <taxon>Pterygota</taxon>
        <taxon>Neoptera</taxon>
        <taxon>Paraneoptera</taxon>
        <taxon>Psocodea</taxon>
        <taxon>Troctomorpha</taxon>
        <taxon>Phthiraptera</taxon>
        <taxon>Amblycera</taxon>
        <taxon>Menoponidae</taxon>
        <taxon>Menopon</taxon>
    </lineage>
</organism>
<keyword evidence="5" id="KW-0443">Lipid metabolism</keyword>
<feature type="domain" description="C2 PI3K-type" evidence="16">
    <location>
        <begin position="741"/>
        <end position="912"/>
    </location>
</feature>
<evidence type="ECO:0000256" key="10">
    <source>
        <dbReference type="SAM" id="MobiDB-lite"/>
    </source>
</evidence>
<dbReference type="InterPro" id="IPR016024">
    <property type="entry name" value="ARM-type_fold"/>
</dbReference>
<dbReference type="PROSITE" id="PS00916">
    <property type="entry name" value="PI3_4_KINASE_2"/>
    <property type="match status" value="1"/>
</dbReference>
<dbReference type="Pfam" id="PF00168">
    <property type="entry name" value="C2"/>
    <property type="match status" value="1"/>
</dbReference>
<dbReference type="SMART" id="SM00145">
    <property type="entry name" value="PI3Ka"/>
    <property type="match status" value="1"/>
</dbReference>
<dbReference type="GO" id="GO:0005524">
    <property type="term" value="F:ATP binding"/>
    <property type="evidence" value="ECO:0007669"/>
    <property type="project" value="UniProtKB-KW"/>
</dbReference>
<name>A0AAW2HST1_9NEOP</name>
<dbReference type="PROSITE" id="PS50004">
    <property type="entry name" value="C2"/>
    <property type="match status" value="1"/>
</dbReference>
<feature type="compositionally biased region" description="Polar residues" evidence="10">
    <location>
        <begin position="46"/>
        <end position="55"/>
    </location>
</feature>
<evidence type="ECO:0000256" key="5">
    <source>
        <dbReference type="ARBA" id="ARBA00023098"/>
    </source>
</evidence>
<evidence type="ECO:0000256" key="6">
    <source>
        <dbReference type="ARBA" id="ARBA00023985"/>
    </source>
</evidence>
<dbReference type="InterPro" id="IPR015433">
    <property type="entry name" value="PI3/4_kinase"/>
</dbReference>
<dbReference type="GO" id="GO:0048015">
    <property type="term" value="P:phosphatidylinositol-mediated signaling"/>
    <property type="evidence" value="ECO:0007669"/>
    <property type="project" value="TreeGrafter"/>
</dbReference>
<dbReference type="GO" id="GO:0016477">
    <property type="term" value="P:cell migration"/>
    <property type="evidence" value="ECO:0007669"/>
    <property type="project" value="TreeGrafter"/>
</dbReference>
<dbReference type="PROSITE" id="PS51546">
    <property type="entry name" value="PI3K_RBD"/>
    <property type="match status" value="1"/>
</dbReference>
<dbReference type="InterPro" id="IPR036940">
    <property type="entry name" value="PI3/4_kinase_cat_sf"/>
</dbReference>
<dbReference type="InterPro" id="IPR011009">
    <property type="entry name" value="Kinase-like_dom_sf"/>
</dbReference>
<evidence type="ECO:0000256" key="9">
    <source>
        <dbReference type="SAM" id="Coils"/>
    </source>
</evidence>
<dbReference type="PANTHER" id="PTHR10048:SF14">
    <property type="entry name" value="LD28067P"/>
    <property type="match status" value="1"/>
</dbReference>
<comment type="similarity">
    <text evidence="8">Belongs to the PI3/PI4-kinase family.</text>
</comment>
<protein>
    <recommendedName>
        <fullName evidence="18">Phosphatidylinositol-4-phosphate 3-kinase</fullName>
    </recommendedName>
</protein>
<dbReference type="SMART" id="SM00146">
    <property type="entry name" value="PI3Kc"/>
    <property type="match status" value="1"/>
</dbReference>
<dbReference type="CDD" id="cd05166">
    <property type="entry name" value="PI3Kc_II"/>
    <property type="match status" value="1"/>
</dbReference>
<feature type="region of interest" description="Disordered" evidence="10">
    <location>
        <begin position="311"/>
        <end position="352"/>
    </location>
</feature>
<dbReference type="FunFam" id="3.30.1520.10:FF:000006">
    <property type="entry name" value="Phosphatidylinositol 4-phosphate 3-kinase C2 domain-containing subunit alpha"/>
    <property type="match status" value="1"/>
</dbReference>
<feature type="domain" description="PX" evidence="12">
    <location>
        <begin position="1499"/>
        <end position="1615"/>
    </location>
</feature>
<dbReference type="SMART" id="SM00144">
    <property type="entry name" value="PI3K_rbd"/>
    <property type="match status" value="1"/>
</dbReference>
<evidence type="ECO:0000256" key="8">
    <source>
        <dbReference type="PROSITE-ProRule" id="PRU00880"/>
    </source>
</evidence>
<proteinExistence type="inferred from homology"/>
<dbReference type="InterPro" id="IPR036871">
    <property type="entry name" value="PX_dom_sf"/>
</dbReference>
<dbReference type="InterPro" id="IPR000403">
    <property type="entry name" value="PI3/4_kinase_cat_dom"/>
</dbReference>
<gene>
    <name evidence="17" type="ORF">PYX00_005609</name>
</gene>
<feature type="domain" description="PIK helical" evidence="14">
    <location>
        <begin position="923"/>
        <end position="1114"/>
    </location>
</feature>
<evidence type="ECO:0000256" key="3">
    <source>
        <dbReference type="ARBA" id="ARBA00022777"/>
    </source>
</evidence>
<evidence type="ECO:0000259" key="12">
    <source>
        <dbReference type="PROSITE" id="PS50195"/>
    </source>
</evidence>
<dbReference type="FunFam" id="2.60.40.150:FF:000205">
    <property type="entry name" value="Uncharacterized protein, isoform A"/>
    <property type="match status" value="1"/>
</dbReference>
<dbReference type="SUPFAM" id="SSF48371">
    <property type="entry name" value="ARM repeat"/>
    <property type="match status" value="1"/>
</dbReference>
<keyword evidence="2" id="KW-0547">Nucleotide-binding</keyword>
<feature type="domain" description="C2" evidence="11">
    <location>
        <begin position="1639"/>
        <end position="1758"/>
    </location>
</feature>
<dbReference type="PROSITE" id="PS50195">
    <property type="entry name" value="PX"/>
    <property type="match status" value="1"/>
</dbReference>
<dbReference type="InterPro" id="IPR029071">
    <property type="entry name" value="Ubiquitin-like_domsf"/>
</dbReference>
<dbReference type="InterPro" id="IPR042236">
    <property type="entry name" value="PI3K_accessory_sf"/>
</dbReference>
<dbReference type="CDD" id="cd06884">
    <property type="entry name" value="PX_PI3K_C2_68D"/>
    <property type="match status" value="1"/>
</dbReference>
<feature type="domain" description="PI3K-RBD" evidence="15">
    <location>
        <begin position="470"/>
        <end position="557"/>
    </location>
</feature>
<dbReference type="PROSITE" id="PS51547">
    <property type="entry name" value="C2_PI3K"/>
    <property type="match status" value="1"/>
</dbReference>
<dbReference type="PROSITE" id="PS50330">
    <property type="entry name" value="UIM"/>
    <property type="match status" value="1"/>
</dbReference>
<reference evidence="17" key="1">
    <citation type="journal article" date="2024" name="Gigascience">
        <title>Chromosome-level genome of the poultry shaft louse Menopon gallinae provides insight into the host-switching and adaptive evolution of parasitic lice.</title>
        <authorList>
            <person name="Xu Y."/>
            <person name="Ma L."/>
            <person name="Liu S."/>
            <person name="Liang Y."/>
            <person name="Liu Q."/>
            <person name="He Z."/>
            <person name="Tian L."/>
            <person name="Duan Y."/>
            <person name="Cai W."/>
            <person name="Li H."/>
            <person name="Song F."/>
        </authorList>
    </citation>
    <scope>NUCLEOTIDE SEQUENCE</scope>
    <source>
        <strain evidence="17">Cailab_2023a</strain>
    </source>
</reference>
<dbReference type="InterPro" id="IPR001263">
    <property type="entry name" value="PI3K_accessory_dom"/>
</dbReference>
<evidence type="ECO:0000256" key="2">
    <source>
        <dbReference type="ARBA" id="ARBA00022741"/>
    </source>
</evidence>
<dbReference type="SUPFAM" id="SSF49562">
    <property type="entry name" value="C2 domain (Calcium/lipid-binding domain, CaLB)"/>
    <property type="match status" value="2"/>
</dbReference>
<dbReference type="Pfam" id="PF00794">
    <property type="entry name" value="PI3K_rbd"/>
    <property type="match status" value="1"/>
</dbReference>
<keyword evidence="3" id="KW-0418">Kinase</keyword>
<dbReference type="SMART" id="SM00312">
    <property type="entry name" value="PX"/>
    <property type="match status" value="1"/>
</dbReference>
<dbReference type="Gene3D" id="3.30.1010.10">
    <property type="entry name" value="Phosphatidylinositol 3-kinase Catalytic Subunit, Chain A, domain 4"/>
    <property type="match status" value="1"/>
</dbReference>
<dbReference type="Pfam" id="PF00454">
    <property type="entry name" value="PI3_PI4_kinase"/>
    <property type="match status" value="1"/>
</dbReference>
<dbReference type="GO" id="GO:0043491">
    <property type="term" value="P:phosphatidylinositol 3-kinase/protein kinase B signal transduction"/>
    <property type="evidence" value="ECO:0007669"/>
    <property type="project" value="TreeGrafter"/>
</dbReference>
<dbReference type="InterPro" id="IPR018936">
    <property type="entry name" value="PI3/4_kinase_CS"/>
</dbReference>
<evidence type="ECO:0000259" key="11">
    <source>
        <dbReference type="PROSITE" id="PS50004"/>
    </source>
</evidence>
<dbReference type="GO" id="GO:0035005">
    <property type="term" value="F:1-phosphatidylinositol-4-phosphate 3-kinase activity"/>
    <property type="evidence" value="ECO:0007669"/>
    <property type="project" value="UniProtKB-EC"/>
</dbReference>
<dbReference type="InterPro" id="IPR000341">
    <property type="entry name" value="PI3K_Ras-bd_dom"/>
</dbReference>
<accession>A0AAW2HST1</accession>
<evidence type="ECO:0008006" key="18">
    <source>
        <dbReference type="Google" id="ProtNLM"/>
    </source>
</evidence>
<dbReference type="SMART" id="SM00239">
    <property type="entry name" value="C2"/>
    <property type="match status" value="1"/>
</dbReference>
<feature type="compositionally biased region" description="Acidic residues" evidence="10">
    <location>
        <begin position="327"/>
        <end position="343"/>
    </location>
</feature>
<dbReference type="EMBL" id="JARGDH010000003">
    <property type="protein sequence ID" value="KAL0272751.1"/>
    <property type="molecule type" value="Genomic_DNA"/>
</dbReference>
<keyword evidence="9" id="KW-0175">Coiled coil</keyword>
<dbReference type="InterPro" id="IPR000008">
    <property type="entry name" value="C2_dom"/>
</dbReference>
<dbReference type="GO" id="GO:0016303">
    <property type="term" value="F:1-phosphatidylinositol-3-kinase activity"/>
    <property type="evidence" value="ECO:0007669"/>
    <property type="project" value="UniProtKB-EC"/>
</dbReference>
<dbReference type="FunFam" id="3.30.1010.10:FF:000001">
    <property type="entry name" value="Phosphatidylinositol 4-phosphate 3-kinase C2 domain-containing subunit beta"/>
    <property type="match status" value="1"/>
</dbReference>
<comment type="catalytic activity">
    <reaction evidence="7">
        <text>a 1,2-diacyl-sn-glycero-3-phospho-(1D-myo-inositol 4-phosphate) + ATP = a 1,2-diacyl-sn-glycero-3-phospho-(1D-myo-inositol-3,4-bisphosphate) + ADP + H(+)</text>
        <dbReference type="Rhea" id="RHEA:18373"/>
        <dbReference type="ChEBI" id="CHEBI:15378"/>
        <dbReference type="ChEBI" id="CHEBI:30616"/>
        <dbReference type="ChEBI" id="CHEBI:57658"/>
        <dbReference type="ChEBI" id="CHEBI:58178"/>
        <dbReference type="ChEBI" id="CHEBI:456216"/>
        <dbReference type="EC" id="2.7.1.154"/>
    </reaction>
    <physiologicalReaction direction="left-to-right" evidence="7">
        <dbReference type="Rhea" id="RHEA:18374"/>
    </physiologicalReaction>
</comment>
<comment type="catalytic activity">
    <reaction evidence="6">
        <text>a 1,2-diacyl-sn-glycero-3-phospho-(1D-myo-inositol) + ATP = a 1,2-diacyl-sn-glycero-3-phospho-(1D-myo-inositol-3-phosphate) + ADP + H(+)</text>
        <dbReference type="Rhea" id="RHEA:12709"/>
        <dbReference type="ChEBI" id="CHEBI:15378"/>
        <dbReference type="ChEBI" id="CHEBI:30616"/>
        <dbReference type="ChEBI" id="CHEBI:57880"/>
        <dbReference type="ChEBI" id="CHEBI:58088"/>
        <dbReference type="ChEBI" id="CHEBI:456216"/>
        <dbReference type="EC" id="2.7.1.137"/>
    </reaction>
    <physiologicalReaction direction="left-to-right" evidence="6">
        <dbReference type="Rhea" id="RHEA:12710"/>
    </physiologicalReaction>
</comment>
<dbReference type="InterPro" id="IPR003903">
    <property type="entry name" value="UIM_dom"/>
</dbReference>
<comment type="caution">
    <text evidence="17">The sequence shown here is derived from an EMBL/GenBank/DDBJ whole genome shotgun (WGS) entry which is preliminary data.</text>
</comment>
<dbReference type="Gene3D" id="3.10.20.770">
    <property type="match status" value="1"/>
</dbReference>
<dbReference type="InterPro" id="IPR002420">
    <property type="entry name" value="PI3K-type_C2_dom"/>
</dbReference>
<dbReference type="SUPFAM" id="SSF54236">
    <property type="entry name" value="Ubiquitin-like"/>
    <property type="match status" value="1"/>
</dbReference>
<dbReference type="FunFam" id="1.10.1070.11:FF:000003">
    <property type="entry name" value="Phosphatidylinositol 4-phosphate 3-kinase C2 domain-containing subunit beta"/>
    <property type="match status" value="1"/>
</dbReference>
<sequence length="1765" mass="199397">MSANGENDYDRQFEADLQKAIALSLESSEYERFRNEKLKKSHESYSADNGTSNKCTPEPFALKPRRRPEPFAPAGKSGLCLPPPPNSSRKNSATESVADDLISFHSPKGKKSFTGISSSDEQLPDQKISNNVSSKILSNNLYPDLDILCQGNLSSSSNSASAIKSVVSSNEFQKAFNSDNSSSLDHPELPLKNVNQLSITKEITDLFQPFYNKQLMLKNSQTFFPSNAVGLNPPNASASLLPGMNKLSVTNQPSIDIMKIVGKKPNNNLIDLIPDNLAQLSVSDKNDKYSVLEVFDPLLSSKTSQENAAAAAPVVDAKCSGDGCNPPEEEDDMDGFDDEDENNQDDKSGCSGSFYDPFDPFDYMQSPTSIEGSQGDPVYSEVVMRVDKSPALETRNFDLTQRRTFYETSDKRQLRLYECIGKRTTGKYSSDSLDFFKMVKSLRNQFPHSDLYTNVGLIISPTIESNYSPGTSVKVVVHSSHSSQPIPFTCDISSSVEHIIVQVICSLKGDMVGSVTDYVLKVYGLSEYLTSETCLGDYEYVHQCIKLEKDVALCIMELSELKRPLARTERDDIEHQNLAIENLLSGESAHAISYDTLKIILETIENEMDKLLKSAREVQGQRSVIHTKSVRQAIQAVCSYMGQIETFEISEALSGLSQLCEQMNAASFRSRTEIKSDEGDYSVVQVVNSKIHFESSILLHCDKIRDALRNLIEANCNAFSVDCELKVIDDGYSGPKSILEFQDSFLLYLEGLHRLNSAWTYTEYFVSAQIWYGTRPIKTCCLSPGVSATTSFYRRVVFDKWLNIDNITVATLPKEARLVFSLYGSTLLPPDHERSKENPNVPQFEHVELGWTAIQLFSYDGILTQGSFFLPIWPPNADKRLGPAPQPGSHYVNDMGILYVRLPDYCGKVVFPEISDKNIKAPMYEFTCLDKNTQQQLMMIVEQDPYAKADLTGREVLWEKRHYLHNIPQALPKVLLAAQTWDYSSLADLHAMIKCWSPMEPLSALQLLLPVFPDREVRTVAISWIKELGSDELVDYLPQLVQALKHETYDTNPLAKFLLERALTSPRVAHHLYWLLTQMLPGSVNQNSSDTLVGDDLAIVGYRYQRRLKTMLRALLAIAGQAMIHRFMSQQVLVQNLFEVAEEVKRAKESVRLKTLHSRLESIHHNLEDTPTSLPLSSSVCVVGIQVRNCSYFPSNTLPLKINFISDESRIFPAIFKVGDYLQQDMLTLQIIRIMDKLWLKEGLDLKMVTFGCVPTGHKRGMIEMVDNSETLRKIQVEHGLTGSFKDKPIAEWLAKHNPSALDYERAVANFTASCAGYSVATYILGICDRHNDNIMLKTSGHLFHVDFGKFLGDAQMFGNFKRDRSPFVLTSDMAYVINGGDKPSQRFHHFVDLCCKAFAIIRKNGNIILNLIGLMTSSGIPGVTLDAVKYVQRALLPNKSNPEASAMFARMIDSSLKSWFTQFNFFLHNLSQLRFTGDHNDGELLSFVPKRYTCEEDGRIRKVQVHGCQKRYDSEKYYIYILKVDRENQPDSTYLFRKYKEFCELHQKLCAMFPLAKCYSLPAGIHIRRSNIRQVAEKRQEDIEKFLASLFKMADEIAHSDLVYTFFHPLLRDQEEADINVKKVKERKVTNVNESHIIRGQLKLSIQYQRETLMVMVNHAKGLPKVSGGQEPSTYVKVYLLPDKNKSTKRKTKVVRKNCHPTFMEMLEYRLPLEVVRARALQATVWSHDTLQENEFLGGVTLDLASLPLNQETCDWYPLANILR</sequence>
<dbReference type="SUPFAM" id="SSF64268">
    <property type="entry name" value="PX domain"/>
    <property type="match status" value="1"/>
</dbReference>
<evidence type="ECO:0000259" key="14">
    <source>
        <dbReference type="PROSITE" id="PS51545"/>
    </source>
</evidence>
<dbReference type="PROSITE" id="PS51545">
    <property type="entry name" value="PIK_HELICAL"/>
    <property type="match status" value="1"/>
</dbReference>
<dbReference type="Gene3D" id="1.25.40.70">
    <property type="entry name" value="Phosphatidylinositol 3-kinase, accessory domain (PIK)"/>
    <property type="match status" value="1"/>
</dbReference>
<feature type="coiled-coil region" evidence="9">
    <location>
        <begin position="594"/>
        <end position="621"/>
    </location>
</feature>
<dbReference type="InterPro" id="IPR001683">
    <property type="entry name" value="PX_dom"/>
</dbReference>
<keyword evidence="4" id="KW-0067">ATP-binding</keyword>
<dbReference type="GO" id="GO:0035091">
    <property type="term" value="F:phosphatidylinositol binding"/>
    <property type="evidence" value="ECO:0007669"/>
    <property type="project" value="InterPro"/>
</dbReference>
<dbReference type="Pfam" id="PF00613">
    <property type="entry name" value="PI3Ka"/>
    <property type="match status" value="1"/>
</dbReference>
<evidence type="ECO:0000256" key="1">
    <source>
        <dbReference type="ARBA" id="ARBA00022679"/>
    </source>
</evidence>
<evidence type="ECO:0000259" key="16">
    <source>
        <dbReference type="PROSITE" id="PS51547"/>
    </source>
</evidence>
<dbReference type="Gene3D" id="1.10.1070.11">
    <property type="entry name" value="Phosphatidylinositol 3-/4-kinase, catalytic domain"/>
    <property type="match status" value="1"/>
</dbReference>
<feature type="region of interest" description="Disordered" evidence="10">
    <location>
        <begin position="34"/>
        <end position="95"/>
    </location>
</feature>
<dbReference type="Pfam" id="PF00787">
    <property type="entry name" value="PX"/>
    <property type="match status" value="1"/>
</dbReference>
<dbReference type="CDD" id="cd04012">
    <property type="entry name" value="C2A_PI3K_class_II"/>
    <property type="match status" value="1"/>
</dbReference>
<dbReference type="CDD" id="cd08381">
    <property type="entry name" value="C2B_PI3K_class_II"/>
    <property type="match status" value="1"/>
</dbReference>
<evidence type="ECO:0000313" key="17">
    <source>
        <dbReference type="EMBL" id="KAL0272751.1"/>
    </source>
</evidence>
<dbReference type="SUPFAM" id="SSF56112">
    <property type="entry name" value="Protein kinase-like (PK-like)"/>
    <property type="match status" value="1"/>
</dbReference>
<dbReference type="PROSITE" id="PS50290">
    <property type="entry name" value="PI3_4_KINASE_3"/>
    <property type="match status" value="1"/>
</dbReference>
<dbReference type="GO" id="GO:0005737">
    <property type="term" value="C:cytoplasm"/>
    <property type="evidence" value="ECO:0007669"/>
    <property type="project" value="TreeGrafter"/>
</dbReference>
<dbReference type="Gene3D" id="2.60.40.150">
    <property type="entry name" value="C2 domain"/>
    <property type="match status" value="2"/>
</dbReference>
<dbReference type="FunFam" id="1.25.40.70:FF:000014">
    <property type="entry name" value="Phosphatidylinositol-4-phosphate 3-kinase C2 domain-containing subunit beta"/>
    <property type="match status" value="1"/>
</dbReference>
<dbReference type="PANTHER" id="PTHR10048">
    <property type="entry name" value="PHOSPHATIDYLINOSITOL KINASE"/>
    <property type="match status" value="1"/>
</dbReference>
<dbReference type="InterPro" id="IPR035892">
    <property type="entry name" value="C2_domain_sf"/>
</dbReference>
<dbReference type="GO" id="GO:0005942">
    <property type="term" value="C:phosphatidylinositol 3-kinase complex"/>
    <property type="evidence" value="ECO:0007669"/>
    <property type="project" value="TreeGrafter"/>
</dbReference>
<dbReference type="Gene3D" id="3.30.1520.10">
    <property type="entry name" value="Phox-like domain"/>
    <property type="match status" value="1"/>
</dbReference>
<feature type="compositionally biased region" description="Basic and acidic residues" evidence="10">
    <location>
        <begin position="34"/>
        <end position="45"/>
    </location>
</feature>
<keyword evidence="1" id="KW-0808">Transferase</keyword>
<evidence type="ECO:0000256" key="7">
    <source>
        <dbReference type="ARBA" id="ARBA00029297"/>
    </source>
</evidence>
<evidence type="ECO:0000256" key="4">
    <source>
        <dbReference type="ARBA" id="ARBA00022840"/>
    </source>
</evidence>
<feature type="domain" description="PI3K/PI4K catalytic" evidence="13">
    <location>
        <begin position="1186"/>
        <end position="1461"/>
    </location>
</feature>
<dbReference type="Pfam" id="PF00792">
    <property type="entry name" value="PI3K_C2"/>
    <property type="match status" value="1"/>
</dbReference>